<sequence length="39" mass="4328">MFGDSFKVLEQAFLGRTVIIRSDRQAADNTAVVKNVWSG</sequence>
<organism evidence="1 2">
    <name type="scientific">Klebsiella pneumoniae IS43</name>
    <dbReference type="NCBI Taxonomy" id="1432552"/>
    <lineage>
        <taxon>Bacteria</taxon>
        <taxon>Pseudomonadati</taxon>
        <taxon>Pseudomonadota</taxon>
        <taxon>Gammaproteobacteria</taxon>
        <taxon>Enterobacterales</taxon>
        <taxon>Enterobacteriaceae</taxon>
        <taxon>Klebsiella/Raoultella group</taxon>
        <taxon>Klebsiella</taxon>
        <taxon>Klebsiella pneumoniae complex</taxon>
    </lineage>
</organism>
<dbReference type="Proteomes" id="UP000019183">
    <property type="component" value="Unassembled WGS sequence"/>
</dbReference>
<name>W1DFK9_KLEPN</name>
<dbReference type="EMBL" id="CBWK010000165">
    <property type="protein sequence ID" value="CDL08198.1"/>
    <property type="molecule type" value="Genomic_DNA"/>
</dbReference>
<comment type="caution">
    <text evidence="1">The sequence shown here is derived from an EMBL/GenBank/DDBJ whole genome shotgun (WGS) entry which is preliminary data.</text>
</comment>
<proteinExistence type="predicted"/>
<keyword evidence="2" id="KW-1185">Reference proteome</keyword>
<protein>
    <submittedName>
        <fullName evidence="1">Uncharacterized protein</fullName>
    </submittedName>
</protein>
<evidence type="ECO:0000313" key="1">
    <source>
        <dbReference type="EMBL" id="CDL08198.1"/>
    </source>
</evidence>
<accession>W1DFK9</accession>
<evidence type="ECO:0000313" key="2">
    <source>
        <dbReference type="Proteomes" id="UP000019183"/>
    </source>
</evidence>
<dbReference type="AlphaFoldDB" id="W1DFK9"/>
<reference evidence="1" key="1">
    <citation type="submission" date="2013-10" db="EMBL/GenBank/DDBJ databases">
        <title>Antibiotic resistance diversity of beta-lactamase producers in the General Hospital Vienna.</title>
        <authorList>
            <person name="Barisic I."/>
            <person name="Mitteregger D."/>
            <person name="Hirschl A.M."/>
            <person name="Noehammer C."/>
            <person name="Wiesinger-Mayr H."/>
        </authorList>
    </citation>
    <scope>NUCLEOTIDE SEQUENCE [LARGE SCALE GENOMIC DNA]</scope>
    <source>
        <strain evidence="1">IS43</strain>
    </source>
</reference>